<evidence type="ECO:0000313" key="3">
    <source>
        <dbReference type="EMBL" id="KAF1845751.1"/>
    </source>
</evidence>
<dbReference type="Proteomes" id="UP000800039">
    <property type="component" value="Unassembled WGS sequence"/>
</dbReference>
<evidence type="ECO:0000313" key="4">
    <source>
        <dbReference type="Proteomes" id="UP000800039"/>
    </source>
</evidence>
<feature type="coiled-coil region" evidence="1">
    <location>
        <begin position="535"/>
        <end position="594"/>
    </location>
</feature>
<feature type="region of interest" description="Disordered" evidence="2">
    <location>
        <begin position="475"/>
        <end position="533"/>
    </location>
</feature>
<feature type="region of interest" description="Disordered" evidence="2">
    <location>
        <begin position="241"/>
        <end position="325"/>
    </location>
</feature>
<comment type="caution">
    <text evidence="3">The sequence shown here is derived from an EMBL/GenBank/DDBJ whole genome shotgun (WGS) entry which is preliminary data.</text>
</comment>
<proteinExistence type="predicted"/>
<dbReference type="OrthoDB" id="5309154at2759"/>
<feature type="region of interest" description="Disordered" evidence="2">
    <location>
        <begin position="445"/>
        <end position="464"/>
    </location>
</feature>
<accession>A0A9P4L870</accession>
<feature type="region of interest" description="Disordered" evidence="2">
    <location>
        <begin position="344"/>
        <end position="380"/>
    </location>
</feature>
<name>A0A9P4L870_9PLEO</name>
<evidence type="ECO:0000256" key="1">
    <source>
        <dbReference type="SAM" id="Coils"/>
    </source>
</evidence>
<evidence type="ECO:0000256" key="2">
    <source>
        <dbReference type="SAM" id="MobiDB-lite"/>
    </source>
</evidence>
<dbReference type="AlphaFoldDB" id="A0A9P4L870"/>
<protein>
    <submittedName>
        <fullName evidence="3">Uncharacterized protein</fullName>
    </submittedName>
</protein>
<dbReference type="EMBL" id="ML976616">
    <property type="protein sequence ID" value="KAF1845751.1"/>
    <property type="molecule type" value="Genomic_DNA"/>
</dbReference>
<keyword evidence="4" id="KW-1185">Reference proteome</keyword>
<gene>
    <name evidence="3" type="ORF">K460DRAFT_355525</name>
</gene>
<organism evidence="3 4">
    <name type="scientific">Cucurbitaria berberidis CBS 394.84</name>
    <dbReference type="NCBI Taxonomy" id="1168544"/>
    <lineage>
        <taxon>Eukaryota</taxon>
        <taxon>Fungi</taxon>
        <taxon>Dikarya</taxon>
        <taxon>Ascomycota</taxon>
        <taxon>Pezizomycotina</taxon>
        <taxon>Dothideomycetes</taxon>
        <taxon>Pleosporomycetidae</taxon>
        <taxon>Pleosporales</taxon>
        <taxon>Pleosporineae</taxon>
        <taxon>Cucurbitariaceae</taxon>
        <taxon>Cucurbitaria</taxon>
    </lineage>
</organism>
<sequence length="612" mass="67571">MKVAEKATDRGAEVHMYVEGKLQALEEYGQYISVEDHAICCYVPVDEGHKIKIGAKFSGTTLTIAYDAVVDGVFRKANFYAARTVHIQKKKIDVESFLCKTDKGIIDTQMLVAPISARITSQGGPQAETIGTLELRLYITRQLNVFHSVESAETYYAPTGILEDVTQQTASYKQIAPTFQMEFEQNCAPLGKLKSTREQRNMNAPRPGTEPWAIFRFHYRSKDAIIEKNLKLTFDPLSKEKTNPHTLLIDPVPPLLAGTKPHKDDGDSSTRASSPIPPDLPLTPVKGTLKKSALKSTTPVPTTTPTTEKEPSTSPDSSPSPEMTDSMNEIRARVFSTKEMFATEAKKSTSNGRSDGVISSSTVSNHDEKALETSKDTTTYDKTTEIVSKKAAGSAKIASTLFDKAVEKEAVTDNDTIPVALPKDNPIKSIEESVTKASSLTNTGAKLIDGTTARRTSEDPNTPWKKLVVKPAPILKTMPVSQNRPPTPVTPAKRPATLANGASHELKRMKTAPSTVSRISPGSSSPKPLSIERQFAEQRKKIETLRRKRKEIAKKQSAVDKQMEPYKERMAEKLERLNQEMMEEEKAYTEEEQHYSASVEVLKEFNKLDGGL</sequence>
<dbReference type="RefSeq" id="XP_040788314.1">
    <property type="nucleotide sequence ID" value="XM_040931887.1"/>
</dbReference>
<keyword evidence="1" id="KW-0175">Coiled coil</keyword>
<reference evidence="3" key="1">
    <citation type="submission" date="2020-01" db="EMBL/GenBank/DDBJ databases">
        <authorList>
            <consortium name="DOE Joint Genome Institute"/>
            <person name="Haridas S."/>
            <person name="Albert R."/>
            <person name="Binder M."/>
            <person name="Bloem J."/>
            <person name="Labutti K."/>
            <person name="Salamov A."/>
            <person name="Andreopoulos B."/>
            <person name="Baker S.E."/>
            <person name="Barry K."/>
            <person name="Bills G."/>
            <person name="Bluhm B.H."/>
            <person name="Cannon C."/>
            <person name="Castanera R."/>
            <person name="Culley D.E."/>
            <person name="Daum C."/>
            <person name="Ezra D."/>
            <person name="Gonzalez J.B."/>
            <person name="Henrissat B."/>
            <person name="Kuo A."/>
            <person name="Liang C."/>
            <person name="Lipzen A."/>
            <person name="Lutzoni F."/>
            <person name="Magnuson J."/>
            <person name="Mondo S."/>
            <person name="Nolan M."/>
            <person name="Ohm R."/>
            <person name="Pangilinan J."/>
            <person name="Park H.-J."/>
            <person name="Ramirez L."/>
            <person name="Alfaro M."/>
            <person name="Sun H."/>
            <person name="Tritt A."/>
            <person name="Yoshinaga Y."/>
            <person name="Zwiers L.-H."/>
            <person name="Turgeon B.G."/>
            <person name="Goodwin S.B."/>
            <person name="Spatafora J.W."/>
            <person name="Crous P.W."/>
            <person name="Grigoriev I.V."/>
        </authorList>
    </citation>
    <scope>NUCLEOTIDE SEQUENCE</scope>
    <source>
        <strain evidence="3">CBS 394.84</strain>
    </source>
</reference>
<feature type="compositionally biased region" description="Polar residues" evidence="2">
    <location>
        <begin position="512"/>
        <end position="527"/>
    </location>
</feature>
<feature type="compositionally biased region" description="Basic and acidic residues" evidence="2">
    <location>
        <begin position="365"/>
        <end position="380"/>
    </location>
</feature>
<feature type="compositionally biased region" description="Low complexity" evidence="2">
    <location>
        <begin position="295"/>
        <end position="325"/>
    </location>
</feature>
<feature type="compositionally biased region" description="Polar residues" evidence="2">
    <location>
        <begin position="348"/>
        <end position="364"/>
    </location>
</feature>
<dbReference type="GeneID" id="63849139"/>